<evidence type="ECO:0000313" key="2">
    <source>
        <dbReference type="EMBL" id="RVX20766.1"/>
    </source>
</evidence>
<dbReference type="Gene3D" id="3.60.40.10">
    <property type="entry name" value="PPM-type phosphatase domain"/>
    <property type="match status" value="1"/>
</dbReference>
<gene>
    <name evidence="2" type="primary">VvCHDp000140_1</name>
    <name evidence="2" type="ORF">CK203_002524</name>
</gene>
<dbReference type="SUPFAM" id="SSF81606">
    <property type="entry name" value="PP2C-like"/>
    <property type="match status" value="1"/>
</dbReference>
<dbReference type="EMBL" id="QGNW01000006">
    <property type="protein sequence ID" value="RVX20766.1"/>
    <property type="molecule type" value="Genomic_DNA"/>
</dbReference>
<dbReference type="CDD" id="cd00143">
    <property type="entry name" value="PP2Cc"/>
    <property type="match status" value="1"/>
</dbReference>
<dbReference type="SMART" id="SM00332">
    <property type="entry name" value="PP2Cc"/>
    <property type="match status" value="1"/>
</dbReference>
<organism evidence="2 3">
    <name type="scientific">Vitis vinifera</name>
    <name type="common">Grape</name>
    <dbReference type="NCBI Taxonomy" id="29760"/>
    <lineage>
        <taxon>Eukaryota</taxon>
        <taxon>Viridiplantae</taxon>
        <taxon>Streptophyta</taxon>
        <taxon>Embryophyta</taxon>
        <taxon>Tracheophyta</taxon>
        <taxon>Spermatophyta</taxon>
        <taxon>Magnoliopsida</taxon>
        <taxon>eudicotyledons</taxon>
        <taxon>Gunneridae</taxon>
        <taxon>Pentapetalae</taxon>
        <taxon>rosids</taxon>
        <taxon>Vitales</taxon>
        <taxon>Vitaceae</taxon>
        <taxon>Viteae</taxon>
        <taxon>Vitis</taxon>
    </lineage>
</organism>
<dbReference type="Proteomes" id="UP000288805">
    <property type="component" value="Unassembled WGS sequence"/>
</dbReference>
<name>A0A438KHT8_VITVI</name>
<dbReference type="InterPro" id="IPR036457">
    <property type="entry name" value="PPM-type-like_dom_sf"/>
</dbReference>
<sequence>MKVDYSLVLVNCSHSIKVIQQRRRSGAISPLKDYKNPKFLSSNGLVHFSAKELTRDHHPDRDDEKSRVESAGGYVYEWGGVARVNGQLAVSRAIGDLSFKSYGVIPTPEVTDWQPLTTNDSYLVAASDGIFEKLSSQEVCDLLWEVHVHPNMRSGFSSSCSYSLAECIVNTAFEKGSMDNMATVVVPLRSTGFSQALLEERCDGAGDIDCSD</sequence>
<dbReference type="GO" id="GO:0004722">
    <property type="term" value="F:protein serine/threonine phosphatase activity"/>
    <property type="evidence" value="ECO:0007669"/>
    <property type="project" value="InterPro"/>
</dbReference>
<dbReference type="PROSITE" id="PS51746">
    <property type="entry name" value="PPM_2"/>
    <property type="match status" value="1"/>
</dbReference>
<evidence type="ECO:0000313" key="3">
    <source>
        <dbReference type="Proteomes" id="UP000288805"/>
    </source>
</evidence>
<dbReference type="InterPro" id="IPR015655">
    <property type="entry name" value="PP2C"/>
</dbReference>
<comment type="caution">
    <text evidence="2">The sequence shown here is derived from an EMBL/GenBank/DDBJ whole genome shotgun (WGS) entry which is preliminary data.</text>
</comment>
<dbReference type="AlphaFoldDB" id="A0A438KHT8"/>
<reference evidence="2 3" key="1">
    <citation type="journal article" date="2018" name="PLoS Genet.">
        <title>Population sequencing reveals clonal diversity and ancestral inbreeding in the grapevine cultivar Chardonnay.</title>
        <authorList>
            <person name="Roach M.J."/>
            <person name="Johnson D.L."/>
            <person name="Bohlmann J."/>
            <person name="van Vuuren H.J."/>
            <person name="Jones S.J."/>
            <person name="Pretorius I.S."/>
            <person name="Schmidt S.A."/>
            <person name="Borneman A.R."/>
        </authorList>
    </citation>
    <scope>NUCLEOTIDE SEQUENCE [LARGE SCALE GENOMIC DNA]</scope>
    <source>
        <strain evidence="3">cv. Chardonnay</strain>
        <tissue evidence="2">Leaf</tissue>
    </source>
</reference>
<dbReference type="Pfam" id="PF00481">
    <property type="entry name" value="PP2C"/>
    <property type="match status" value="1"/>
</dbReference>
<proteinExistence type="predicted"/>
<evidence type="ECO:0000259" key="1">
    <source>
        <dbReference type="PROSITE" id="PS51746"/>
    </source>
</evidence>
<dbReference type="InterPro" id="IPR001932">
    <property type="entry name" value="PPM-type_phosphatase-like_dom"/>
</dbReference>
<protein>
    <recommendedName>
        <fullName evidence="1">PPM-type phosphatase domain-containing protein</fullName>
    </recommendedName>
</protein>
<feature type="domain" description="PPM-type phosphatase" evidence="1">
    <location>
        <begin position="1"/>
        <end position="188"/>
    </location>
</feature>
<accession>A0A438KHT8</accession>
<dbReference type="PANTHER" id="PTHR47992">
    <property type="entry name" value="PROTEIN PHOSPHATASE"/>
    <property type="match status" value="1"/>
</dbReference>